<dbReference type="Gene3D" id="3.40.50.720">
    <property type="entry name" value="NAD(P)-binding Rossmann-like Domain"/>
    <property type="match status" value="2"/>
</dbReference>
<proteinExistence type="inferred from homology"/>
<dbReference type="InterPro" id="IPR036291">
    <property type="entry name" value="NAD(P)-bd_dom_sf"/>
</dbReference>
<dbReference type="InterPro" id="IPR007886">
    <property type="entry name" value="AlaDH/PNT_N"/>
</dbReference>
<keyword evidence="15" id="KW-1185">Reference proteome</keyword>
<dbReference type="SMART" id="SM01003">
    <property type="entry name" value="AlaDh_PNT_N"/>
    <property type="match status" value="1"/>
</dbReference>
<evidence type="ECO:0000313" key="14">
    <source>
        <dbReference type="EMBL" id="MFC3053550.1"/>
    </source>
</evidence>
<evidence type="ECO:0000313" key="15">
    <source>
        <dbReference type="Proteomes" id="UP001595444"/>
    </source>
</evidence>
<dbReference type="Pfam" id="PF05222">
    <property type="entry name" value="AlaDh_PNT_N"/>
    <property type="match status" value="1"/>
</dbReference>
<keyword evidence="9" id="KW-1015">Disulfide bond</keyword>
<dbReference type="CDD" id="cd12188">
    <property type="entry name" value="SDH"/>
    <property type="match status" value="1"/>
</dbReference>
<evidence type="ECO:0000256" key="5">
    <source>
        <dbReference type="ARBA" id="ARBA00021221"/>
    </source>
</evidence>
<feature type="domain" description="Alanine dehydrogenase/pyridine nucleotide transhydrogenase N-terminal" evidence="13">
    <location>
        <begin position="7"/>
        <end position="141"/>
    </location>
</feature>
<keyword evidence="8" id="KW-0520">NAD</keyword>
<evidence type="ECO:0000256" key="10">
    <source>
        <dbReference type="ARBA" id="ARBA00033228"/>
    </source>
</evidence>
<dbReference type="InterPro" id="IPR027281">
    <property type="entry name" value="Lys1"/>
</dbReference>
<keyword evidence="6" id="KW-0028">Amino-acid biosynthesis</keyword>
<dbReference type="Proteomes" id="UP001595444">
    <property type="component" value="Unassembled WGS sequence"/>
</dbReference>
<dbReference type="PIRSF" id="PIRSF018250">
    <property type="entry name" value="Saccharopine_DH_Lys"/>
    <property type="match status" value="1"/>
</dbReference>
<comment type="subunit">
    <text evidence="3">Monomer.</text>
</comment>
<dbReference type="InterPro" id="IPR051168">
    <property type="entry name" value="AASS"/>
</dbReference>
<dbReference type="RefSeq" id="WP_194215496.1">
    <property type="nucleotide sequence ID" value="NZ_CP061205.1"/>
</dbReference>
<dbReference type="EC" id="1.5.1.7" evidence="4"/>
<accession>A0ABV7DA99</accession>
<name>A0ABV7DA99_9PROT</name>
<evidence type="ECO:0000259" key="13">
    <source>
        <dbReference type="SMART" id="SM01003"/>
    </source>
</evidence>
<dbReference type="SUPFAM" id="SSF51735">
    <property type="entry name" value="NAD(P)-binding Rossmann-fold domains"/>
    <property type="match status" value="1"/>
</dbReference>
<evidence type="ECO:0000256" key="2">
    <source>
        <dbReference type="ARBA" id="ARBA00005689"/>
    </source>
</evidence>
<evidence type="ECO:0000256" key="9">
    <source>
        <dbReference type="ARBA" id="ARBA00023157"/>
    </source>
</evidence>
<feature type="domain" description="Alanine dehydrogenase/pyridine nucleotide transhydrogenase NAD(H)-binding" evidence="12">
    <location>
        <begin position="173"/>
        <end position="306"/>
    </location>
</feature>
<dbReference type="PANTHER" id="PTHR11133">
    <property type="entry name" value="SACCHAROPINE DEHYDROGENASE"/>
    <property type="match status" value="1"/>
</dbReference>
<evidence type="ECO:0000256" key="4">
    <source>
        <dbReference type="ARBA" id="ARBA00012847"/>
    </source>
</evidence>
<evidence type="ECO:0000256" key="6">
    <source>
        <dbReference type="ARBA" id="ARBA00022605"/>
    </source>
</evidence>
<organism evidence="14 15">
    <name type="scientific">Kordiimonas pumila</name>
    <dbReference type="NCBI Taxonomy" id="2161677"/>
    <lineage>
        <taxon>Bacteria</taxon>
        <taxon>Pseudomonadati</taxon>
        <taxon>Pseudomonadota</taxon>
        <taxon>Alphaproteobacteria</taxon>
        <taxon>Kordiimonadales</taxon>
        <taxon>Kordiimonadaceae</taxon>
        <taxon>Kordiimonas</taxon>
    </lineage>
</organism>
<dbReference type="InterPro" id="IPR007698">
    <property type="entry name" value="AlaDH/PNT_NAD(H)-bd"/>
</dbReference>
<comment type="similarity">
    <text evidence="2">Belongs to the AlaDH/PNT family.</text>
</comment>
<evidence type="ECO:0000256" key="7">
    <source>
        <dbReference type="ARBA" id="ARBA00023002"/>
    </source>
</evidence>
<protein>
    <recommendedName>
        <fullName evidence="5">Saccharopine dehydrogenase [NAD(+), L-lysine-forming]</fullName>
        <ecNumber evidence="4">1.5.1.7</ecNumber>
    </recommendedName>
    <alternativeName>
        <fullName evidence="10">Lysine--2-oxoglutarate reductase</fullName>
    </alternativeName>
</protein>
<evidence type="ECO:0000256" key="1">
    <source>
        <dbReference type="ARBA" id="ARBA00004884"/>
    </source>
</evidence>
<keyword evidence="7" id="KW-0560">Oxidoreductase</keyword>
<sequence>MSKSKLWLRDEFRETERRSPLLPSSAKELIAAGMEVVVERSEKRIFPDHEYEAMGCQMAESGAWVDAPKGTTVLGLKELPETPAELKNSHIYFAHAYKQQAGWQKLLGRFVRGGGELLDLEYMVNAEGRRVVAFGYWAGYMGAALALMQWYDRVADRPSVLAEGLHSFENSVSLDEKIESLKIKGSRPKALVLGAHGRGGKGAVEILKRHGAIVTEWDREETANLDRKALLSHDILVNCAFVASKIPAFVRSDDIGAEGCKLKVITDVSCDPFSDFNPLPLYNAPTSWKEPFVTVARNGAELNLIAIDNLPSLLPREASMEFAGLLLPYLKTLDANPVWDATRSSYQHALKAIEKSNAA</sequence>
<evidence type="ECO:0000259" key="12">
    <source>
        <dbReference type="SMART" id="SM01002"/>
    </source>
</evidence>
<dbReference type="EMBL" id="JBHRSL010000027">
    <property type="protein sequence ID" value="MFC3053550.1"/>
    <property type="molecule type" value="Genomic_DNA"/>
</dbReference>
<evidence type="ECO:0000256" key="8">
    <source>
        <dbReference type="ARBA" id="ARBA00023027"/>
    </source>
</evidence>
<comment type="caution">
    <text evidence="14">The sequence shown here is derived from an EMBL/GenBank/DDBJ whole genome shotgun (WGS) entry which is preliminary data.</text>
</comment>
<dbReference type="SUPFAM" id="SSF52283">
    <property type="entry name" value="Formate/glycerate dehydrogenase catalytic domain-like"/>
    <property type="match status" value="1"/>
</dbReference>
<evidence type="ECO:0000256" key="3">
    <source>
        <dbReference type="ARBA" id="ARBA00011245"/>
    </source>
</evidence>
<dbReference type="SMART" id="SM01002">
    <property type="entry name" value="AlaDh_PNT_C"/>
    <property type="match status" value="1"/>
</dbReference>
<reference evidence="15" key="1">
    <citation type="journal article" date="2019" name="Int. J. Syst. Evol. Microbiol.">
        <title>The Global Catalogue of Microorganisms (GCM) 10K type strain sequencing project: providing services to taxonomists for standard genome sequencing and annotation.</title>
        <authorList>
            <consortium name="The Broad Institute Genomics Platform"/>
            <consortium name="The Broad Institute Genome Sequencing Center for Infectious Disease"/>
            <person name="Wu L."/>
            <person name="Ma J."/>
        </authorList>
    </citation>
    <scope>NUCLEOTIDE SEQUENCE [LARGE SCALE GENOMIC DNA]</scope>
    <source>
        <strain evidence="15">KCTC 62164</strain>
    </source>
</reference>
<dbReference type="PANTHER" id="PTHR11133:SF23">
    <property type="entry name" value="SACCHAROPINE DEHYDROGENASE [NAD(+), L-LYSINE-FORMING]"/>
    <property type="match status" value="1"/>
</dbReference>
<gene>
    <name evidence="14" type="ORF">ACFOKA_16745</name>
</gene>
<comment type="pathway">
    <text evidence="1">Amino-acid biosynthesis; L-lysine biosynthesis via AAA pathway; L-lysine from L-alpha-aminoadipate (fungal route): step 3/3.</text>
</comment>
<evidence type="ECO:0000256" key="11">
    <source>
        <dbReference type="ARBA" id="ARBA00047860"/>
    </source>
</evidence>
<comment type="catalytic activity">
    <reaction evidence="11">
        <text>L-saccharopine + NAD(+) + H2O = L-lysine + 2-oxoglutarate + NADH + H(+)</text>
        <dbReference type="Rhea" id="RHEA:12440"/>
        <dbReference type="ChEBI" id="CHEBI:15377"/>
        <dbReference type="ChEBI" id="CHEBI:15378"/>
        <dbReference type="ChEBI" id="CHEBI:16810"/>
        <dbReference type="ChEBI" id="CHEBI:32551"/>
        <dbReference type="ChEBI" id="CHEBI:57540"/>
        <dbReference type="ChEBI" id="CHEBI:57945"/>
        <dbReference type="ChEBI" id="CHEBI:57951"/>
        <dbReference type="EC" id="1.5.1.7"/>
    </reaction>
</comment>